<sequence>SEHLDYHRNVKEYTQAKSNIVQHQKGSDWAVLNADNPLSKSFCLLT</sequence>
<dbReference type="Proteomes" id="UP000229500">
    <property type="component" value="Unassembled WGS sequence"/>
</dbReference>
<evidence type="ECO:0000313" key="3">
    <source>
        <dbReference type="Proteomes" id="UP000229500"/>
    </source>
</evidence>
<comment type="caution">
    <text evidence="2">The sequence shown here is derived from an EMBL/GenBank/DDBJ whole genome shotgun (WGS) entry which is preliminary data.</text>
</comment>
<dbReference type="InterPro" id="IPR013221">
    <property type="entry name" value="Mur_ligase_cen"/>
</dbReference>
<dbReference type="Pfam" id="PF08245">
    <property type="entry name" value="Mur_ligase_M"/>
    <property type="match status" value="1"/>
</dbReference>
<reference evidence="3" key="1">
    <citation type="submission" date="2017-09" db="EMBL/GenBank/DDBJ databases">
        <title>Depth-based differentiation of microbial function through sediment-hosted aquifers and enrichment of novel symbionts in the deep terrestrial subsurface.</title>
        <authorList>
            <person name="Probst A.J."/>
            <person name="Ladd B."/>
            <person name="Jarett J.K."/>
            <person name="Geller-Mcgrath D.E."/>
            <person name="Sieber C.M.K."/>
            <person name="Emerson J.B."/>
            <person name="Anantharaman K."/>
            <person name="Thomas B.C."/>
            <person name="Malmstrom R."/>
            <person name="Stieglmeier M."/>
            <person name="Klingl A."/>
            <person name="Woyke T."/>
            <person name="Ryan C.M."/>
            <person name="Banfield J.F."/>
        </authorList>
    </citation>
    <scope>NUCLEOTIDE SEQUENCE [LARGE SCALE GENOMIC DNA]</scope>
</reference>
<dbReference type="GO" id="GO:0016881">
    <property type="term" value="F:acid-amino acid ligase activity"/>
    <property type="evidence" value="ECO:0007669"/>
    <property type="project" value="InterPro"/>
</dbReference>
<feature type="domain" description="Mur ligase central" evidence="1">
    <location>
        <begin position="2"/>
        <end position="41"/>
    </location>
</feature>
<feature type="non-terminal residue" evidence="2">
    <location>
        <position position="46"/>
    </location>
</feature>
<protein>
    <recommendedName>
        <fullName evidence="1">Mur ligase central domain-containing protein</fullName>
    </recommendedName>
</protein>
<dbReference type="EMBL" id="PFEL01000029">
    <property type="protein sequence ID" value="PJE69282.1"/>
    <property type="molecule type" value="Genomic_DNA"/>
</dbReference>
<dbReference type="AlphaFoldDB" id="A0A2M8L649"/>
<dbReference type="InterPro" id="IPR036565">
    <property type="entry name" value="Mur-like_cat_sf"/>
</dbReference>
<accession>A0A2M8L649</accession>
<organism evidence="2 3">
    <name type="scientific">Candidatus Shapirobacteria bacterium CG10_big_fil_rev_8_21_14_0_10_38_14</name>
    <dbReference type="NCBI Taxonomy" id="1974483"/>
    <lineage>
        <taxon>Bacteria</taxon>
        <taxon>Candidatus Shapironibacteriota</taxon>
    </lineage>
</organism>
<gene>
    <name evidence="2" type="ORF">COU96_00615</name>
</gene>
<evidence type="ECO:0000259" key="1">
    <source>
        <dbReference type="Pfam" id="PF08245"/>
    </source>
</evidence>
<evidence type="ECO:0000313" key="2">
    <source>
        <dbReference type="EMBL" id="PJE69282.1"/>
    </source>
</evidence>
<dbReference type="GO" id="GO:0005524">
    <property type="term" value="F:ATP binding"/>
    <property type="evidence" value="ECO:0007669"/>
    <property type="project" value="InterPro"/>
</dbReference>
<proteinExistence type="predicted"/>
<feature type="non-terminal residue" evidence="2">
    <location>
        <position position="1"/>
    </location>
</feature>
<dbReference type="SUPFAM" id="SSF53623">
    <property type="entry name" value="MurD-like peptide ligases, catalytic domain"/>
    <property type="match status" value="1"/>
</dbReference>
<name>A0A2M8L649_9BACT</name>
<dbReference type="Gene3D" id="3.40.1190.10">
    <property type="entry name" value="Mur-like, catalytic domain"/>
    <property type="match status" value="1"/>
</dbReference>